<accession>A0ABW3LXV3</accession>
<proteinExistence type="predicted"/>
<comment type="caution">
    <text evidence="2">The sequence shown here is derived from an EMBL/GenBank/DDBJ whole genome shotgun (WGS) entry which is preliminary data.</text>
</comment>
<keyword evidence="1" id="KW-0010">Activator</keyword>
<protein>
    <submittedName>
        <fullName evidence="2">Carbon storage regulator</fullName>
    </submittedName>
</protein>
<organism evidence="2 3">
    <name type="scientific">Pseudoxanthomonas kaohsiungensis</name>
    <dbReference type="NCBI Taxonomy" id="283923"/>
    <lineage>
        <taxon>Bacteria</taxon>
        <taxon>Pseudomonadati</taxon>
        <taxon>Pseudomonadota</taxon>
        <taxon>Gammaproteobacteria</taxon>
        <taxon>Lysobacterales</taxon>
        <taxon>Lysobacteraceae</taxon>
        <taxon>Pseudoxanthomonas</taxon>
    </lineage>
</organism>
<dbReference type="Proteomes" id="UP001597033">
    <property type="component" value="Unassembled WGS sequence"/>
</dbReference>
<dbReference type="InterPro" id="IPR036107">
    <property type="entry name" value="CsrA_sf"/>
</dbReference>
<keyword evidence="3" id="KW-1185">Reference proteome</keyword>
<dbReference type="Gene3D" id="2.60.40.4380">
    <property type="entry name" value="Translational regulator CsrA"/>
    <property type="match status" value="1"/>
</dbReference>
<dbReference type="Pfam" id="PF02599">
    <property type="entry name" value="CsrA"/>
    <property type="match status" value="1"/>
</dbReference>
<gene>
    <name evidence="2" type="ORF">ACFQ2N_12705</name>
</gene>
<dbReference type="SUPFAM" id="SSF117130">
    <property type="entry name" value="CsrA-like"/>
    <property type="match status" value="1"/>
</dbReference>
<evidence type="ECO:0000313" key="2">
    <source>
        <dbReference type="EMBL" id="MFD1043206.1"/>
    </source>
</evidence>
<evidence type="ECO:0000256" key="1">
    <source>
        <dbReference type="ARBA" id="ARBA00023159"/>
    </source>
</evidence>
<dbReference type="EMBL" id="JBHTKN010000008">
    <property type="protein sequence ID" value="MFD1043206.1"/>
    <property type="molecule type" value="Genomic_DNA"/>
</dbReference>
<sequence length="61" mass="6673">MQIFELAAGEGVRVGTDILVAVAQLSSGGHVRFAIEAPRQVEVHRGEVYDRIQREGQPGDR</sequence>
<reference evidence="3" key="1">
    <citation type="journal article" date="2019" name="Int. J. Syst. Evol. Microbiol.">
        <title>The Global Catalogue of Microorganisms (GCM) 10K type strain sequencing project: providing services to taxonomists for standard genome sequencing and annotation.</title>
        <authorList>
            <consortium name="The Broad Institute Genomics Platform"/>
            <consortium name="The Broad Institute Genome Sequencing Center for Infectious Disease"/>
            <person name="Wu L."/>
            <person name="Ma J."/>
        </authorList>
    </citation>
    <scope>NUCLEOTIDE SEQUENCE [LARGE SCALE GENOMIC DNA]</scope>
    <source>
        <strain evidence="3">CCUG 55854</strain>
    </source>
</reference>
<name>A0ABW3LXV3_9GAMM</name>
<dbReference type="RefSeq" id="WP_162377067.1">
    <property type="nucleotide sequence ID" value="NZ_JBHTKN010000008.1"/>
</dbReference>
<dbReference type="InterPro" id="IPR003751">
    <property type="entry name" value="CsrA"/>
</dbReference>
<evidence type="ECO:0000313" key="3">
    <source>
        <dbReference type="Proteomes" id="UP001597033"/>
    </source>
</evidence>